<feature type="active site" description="Nucleophile; for GATase activity" evidence="8">
    <location>
        <position position="2"/>
    </location>
</feature>
<keyword evidence="5 8" id="KW-0808">Transferase</keyword>
<dbReference type="EC" id="2.6.1.16" evidence="2 8"/>
<evidence type="ECO:0000256" key="1">
    <source>
        <dbReference type="ARBA" id="ARBA00001031"/>
    </source>
</evidence>
<keyword evidence="13" id="KW-1185">Reference proteome</keyword>
<dbReference type="SUPFAM" id="SSF53697">
    <property type="entry name" value="SIS domain"/>
    <property type="match status" value="2"/>
</dbReference>
<evidence type="ECO:0000256" key="6">
    <source>
        <dbReference type="ARBA" id="ARBA00022737"/>
    </source>
</evidence>
<comment type="subunit">
    <text evidence="8">Homodimer.</text>
</comment>
<feature type="domain" description="Glutamine amidotransferase type-2" evidence="10">
    <location>
        <begin position="2"/>
        <end position="227"/>
    </location>
</feature>
<evidence type="ECO:0000256" key="9">
    <source>
        <dbReference type="SAM" id="MobiDB-lite"/>
    </source>
</evidence>
<dbReference type="PANTHER" id="PTHR10937:SF0">
    <property type="entry name" value="GLUTAMINE--FRUCTOSE-6-PHOSPHATE TRANSAMINASE (ISOMERIZING)"/>
    <property type="match status" value="1"/>
</dbReference>
<comment type="function">
    <text evidence="8">Catalyzes the first step in hexosamine metabolism, converting fructose-6P into glucosamine-6P using glutamine as a nitrogen source.</text>
</comment>
<name>A0AAE3KMN2_9CYAN</name>
<dbReference type="GO" id="GO:0004360">
    <property type="term" value="F:glutamine-fructose-6-phosphate transaminase (isomerizing) activity"/>
    <property type="evidence" value="ECO:0007669"/>
    <property type="project" value="UniProtKB-UniRule"/>
</dbReference>
<keyword evidence="7" id="KW-0315">Glutamine amidotransferase</keyword>
<dbReference type="Gene3D" id="3.60.20.10">
    <property type="entry name" value="Glutamine Phosphoribosylpyrophosphate, subunit 1, domain 1"/>
    <property type="match status" value="1"/>
</dbReference>
<evidence type="ECO:0000256" key="5">
    <source>
        <dbReference type="ARBA" id="ARBA00022679"/>
    </source>
</evidence>
<dbReference type="InterPro" id="IPR017932">
    <property type="entry name" value="GATase_2_dom"/>
</dbReference>
<keyword evidence="8" id="KW-0963">Cytoplasm</keyword>
<evidence type="ECO:0000256" key="4">
    <source>
        <dbReference type="ARBA" id="ARBA00022576"/>
    </source>
</evidence>
<dbReference type="GO" id="GO:0006487">
    <property type="term" value="P:protein N-linked glycosylation"/>
    <property type="evidence" value="ECO:0007669"/>
    <property type="project" value="TreeGrafter"/>
</dbReference>
<evidence type="ECO:0000256" key="7">
    <source>
        <dbReference type="ARBA" id="ARBA00022962"/>
    </source>
</evidence>
<comment type="caution">
    <text evidence="12">The sequence shown here is derived from an EMBL/GenBank/DDBJ whole genome shotgun (WGS) entry which is preliminary data.</text>
</comment>
<dbReference type="InterPro" id="IPR001347">
    <property type="entry name" value="SIS_dom"/>
</dbReference>
<dbReference type="InterPro" id="IPR029055">
    <property type="entry name" value="Ntn_hydrolases_N"/>
</dbReference>
<dbReference type="AlphaFoldDB" id="A0AAE3KMN2"/>
<dbReference type="InterPro" id="IPR035466">
    <property type="entry name" value="GlmS/AgaS_SIS"/>
</dbReference>
<evidence type="ECO:0000313" key="13">
    <source>
        <dbReference type="Proteomes" id="UP001204953"/>
    </source>
</evidence>
<gene>
    <name evidence="8 12" type="primary">glmS</name>
    <name evidence="12" type="ORF">NJ959_04895</name>
</gene>
<dbReference type="InterPro" id="IPR046348">
    <property type="entry name" value="SIS_dom_sf"/>
</dbReference>
<protein>
    <recommendedName>
        <fullName evidence="3 8">Glutamine--fructose-6-phosphate aminotransferase [isomerizing]</fullName>
        <ecNumber evidence="2 8">2.6.1.16</ecNumber>
    </recommendedName>
    <alternativeName>
        <fullName evidence="8">D-fructose-6-phosphate amidotransferase</fullName>
    </alternativeName>
    <alternativeName>
        <fullName evidence="8">GFAT</fullName>
    </alternativeName>
    <alternativeName>
        <fullName evidence="8">Glucosamine-6-phosphate synthase</fullName>
    </alternativeName>
    <alternativeName>
        <fullName evidence="8">Hexosephosphate aminotransferase</fullName>
    </alternativeName>
    <alternativeName>
        <fullName evidence="8">L-glutamine--D-fructose-6-phosphate amidotransferase</fullName>
    </alternativeName>
</protein>
<feature type="domain" description="SIS" evidence="11">
    <location>
        <begin position="371"/>
        <end position="519"/>
    </location>
</feature>
<dbReference type="SUPFAM" id="SSF56235">
    <property type="entry name" value="N-terminal nucleophile aminohydrolases (Ntn hydrolases)"/>
    <property type="match status" value="1"/>
</dbReference>
<dbReference type="Proteomes" id="UP001204953">
    <property type="component" value="Unassembled WGS sequence"/>
</dbReference>
<dbReference type="FunFam" id="3.40.50.10490:FF:000002">
    <property type="entry name" value="Glutamine--fructose-6-phosphate aminotransferase [isomerizing]"/>
    <property type="match status" value="1"/>
</dbReference>
<comment type="catalytic activity">
    <reaction evidence="1 8">
        <text>D-fructose 6-phosphate + L-glutamine = D-glucosamine 6-phosphate + L-glutamate</text>
        <dbReference type="Rhea" id="RHEA:13237"/>
        <dbReference type="ChEBI" id="CHEBI:29985"/>
        <dbReference type="ChEBI" id="CHEBI:58359"/>
        <dbReference type="ChEBI" id="CHEBI:58725"/>
        <dbReference type="ChEBI" id="CHEBI:61527"/>
        <dbReference type="EC" id="2.6.1.16"/>
    </reaction>
</comment>
<feature type="active site" description="For Fru-6P isomerization activity" evidence="8">
    <location>
        <position position="699"/>
    </location>
</feature>
<organism evidence="12 13">
    <name type="scientific">Limnofasciculus baicalensis BBK-W-15</name>
    <dbReference type="NCBI Taxonomy" id="2699891"/>
    <lineage>
        <taxon>Bacteria</taxon>
        <taxon>Bacillati</taxon>
        <taxon>Cyanobacteriota</taxon>
        <taxon>Cyanophyceae</taxon>
        <taxon>Coleofasciculales</taxon>
        <taxon>Coleofasciculaceae</taxon>
        <taxon>Limnofasciculus</taxon>
        <taxon>Limnofasciculus baicalensis</taxon>
    </lineage>
</organism>
<dbReference type="GO" id="GO:0006002">
    <property type="term" value="P:fructose 6-phosphate metabolic process"/>
    <property type="evidence" value="ECO:0007669"/>
    <property type="project" value="TreeGrafter"/>
</dbReference>
<feature type="initiator methionine" description="Removed" evidence="8">
    <location>
        <position position="1"/>
    </location>
</feature>
<dbReference type="InterPro" id="IPR035490">
    <property type="entry name" value="GlmS/FrlB_SIS"/>
</dbReference>
<dbReference type="FunFam" id="3.60.20.10:FF:000006">
    <property type="entry name" value="Glutamine--fructose-6-phosphate aminotransferase [isomerizing]"/>
    <property type="match status" value="1"/>
</dbReference>
<dbReference type="InterPro" id="IPR005855">
    <property type="entry name" value="GFAT"/>
</dbReference>
<evidence type="ECO:0000259" key="10">
    <source>
        <dbReference type="PROSITE" id="PS51278"/>
    </source>
</evidence>
<evidence type="ECO:0000256" key="3">
    <source>
        <dbReference type="ARBA" id="ARBA00016090"/>
    </source>
</evidence>
<dbReference type="PROSITE" id="PS51464">
    <property type="entry name" value="SIS"/>
    <property type="match status" value="2"/>
</dbReference>
<evidence type="ECO:0000259" key="11">
    <source>
        <dbReference type="PROSITE" id="PS51464"/>
    </source>
</evidence>
<sequence length="704" mass="77080">MCGIVGYIGTQAATDILMAGLEKLEYRGYDSAGVATIWEGDIHSIRAKGKLYNLRQKLEEIANPAQIGIGHTRWATHGKPEEYNAHPHTDTRRRVAVVQNGIIENYRQLREELQKRGHEFSSDTDTEVIPHLIAEFLQNLPTPKNPLPTPLLEAVRQTVNRLKGAFAIAVICADYPDELIVARQQAPLIIGFGQGEFFCASDTPAIVPHTSAVLNLENGELARLTPLGVEVYNFGGDRLKKFPRTLNWNPVQVEKQGFRHFMLKEIYEQPGVVRSCLENYINDDWHFDGSGVVADLAADGVTDVRDEVTDLAADGLTDVTDGVTDLAADGVTDVGGKLGEKRNNPSVSSPPISKATSSSSAANQPPIKLGIPDSLYANLEQIQILACGTSWHASLVGKYLLEQLAGIPTMVQYASEFRYAPSPLMKNTLTIGVTQSGETADTLAALEMERQRRIDLGAEYEVKLLGITNRAESSLAHLVPHIIETHAGIEIGVAATKTFVTQLVAFYCLALDLAYRRKTLPLSKIAEIITGLRQLPAQIEIVLESQERYIEELAHDFSETQDFIFIGRGINFPIALEGALKLKEISYIHAEGYPAGEMKHGPIALLDAKVPVVAIAMPGMVYEKVLSNAQEAKARDARLIGVTPMNDEEAAHVFDNLLPVPVVDELLSPILTVIPLQLLAYHIAARRGLDVDQPRNLAKSVTVE</sequence>
<evidence type="ECO:0000313" key="12">
    <source>
        <dbReference type="EMBL" id="MCP2727813.1"/>
    </source>
</evidence>
<dbReference type="EMBL" id="JAMZMM010000028">
    <property type="protein sequence ID" value="MCP2727813.1"/>
    <property type="molecule type" value="Genomic_DNA"/>
</dbReference>
<keyword evidence="4 8" id="KW-0032">Aminotransferase</keyword>
<dbReference type="CDD" id="cd00714">
    <property type="entry name" value="GFAT"/>
    <property type="match status" value="1"/>
</dbReference>
<keyword evidence="6" id="KW-0677">Repeat</keyword>
<dbReference type="GO" id="GO:0005975">
    <property type="term" value="P:carbohydrate metabolic process"/>
    <property type="evidence" value="ECO:0007669"/>
    <property type="project" value="UniProtKB-UniRule"/>
</dbReference>
<dbReference type="Pfam" id="PF01380">
    <property type="entry name" value="SIS"/>
    <property type="match status" value="2"/>
</dbReference>
<dbReference type="PANTHER" id="PTHR10937">
    <property type="entry name" value="GLUCOSAMINE--FRUCTOSE-6-PHOSPHATE AMINOTRANSFERASE, ISOMERIZING"/>
    <property type="match status" value="1"/>
</dbReference>
<feature type="compositionally biased region" description="Low complexity" evidence="9">
    <location>
        <begin position="346"/>
        <end position="362"/>
    </location>
</feature>
<dbReference type="GO" id="GO:0006047">
    <property type="term" value="P:UDP-N-acetylglucosamine metabolic process"/>
    <property type="evidence" value="ECO:0007669"/>
    <property type="project" value="TreeGrafter"/>
</dbReference>
<evidence type="ECO:0000256" key="8">
    <source>
        <dbReference type="HAMAP-Rule" id="MF_00164"/>
    </source>
</evidence>
<feature type="domain" description="SIS" evidence="11">
    <location>
        <begin position="553"/>
        <end position="694"/>
    </location>
</feature>
<dbReference type="GO" id="GO:0097367">
    <property type="term" value="F:carbohydrate derivative binding"/>
    <property type="evidence" value="ECO:0007669"/>
    <property type="project" value="InterPro"/>
</dbReference>
<evidence type="ECO:0000256" key="2">
    <source>
        <dbReference type="ARBA" id="ARBA00012916"/>
    </source>
</evidence>
<dbReference type="NCBIfam" id="TIGR01135">
    <property type="entry name" value="glmS"/>
    <property type="match status" value="1"/>
</dbReference>
<reference evidence="12" key="1">
    <citation type="submission" date="2022-06" db="EMBL/GenBank/DDBJ databases">
        <title>New cyanobacteria of genus Symplocastrum in benthos of Lake Baikal.</title>
        <authorList>
            <person name="Sorokovikova E."/>
            <person name="Tikhonova I."/>
            <person name="Krasnopeev A."/>
            <person name="Evseev P."/>
            <person name="Gladkikh A."/>
            <person name="Belykh O."/>
        </authorList>
    </citation>
    <scope>NUCLEOTIDE SEQUENCE</scope>
    <source>
        <strain evidence="12">BBK-W-15</strain>
    </source>
</reference>
<proteinExistence type="inferred from homology"/>
<dbReference type="GO" id="GO:0005829">
    <property type="term" value="C:cytosol"/>
    <property type="evidence" value="ECO:0007669"/>
    <property type="project" value="TreeGrafter"/>
</dbReference>
<dbReference type="Gene3D" id="3.40.50.10490">
    <property type="entry name" value="Glucose-6-phosphate isomerase like protein, domain 1"/>
    <property type="match status" value="3"/>
</dbReference>
<dbReference type="HAMAP" id="MF_00164">
    <property type="entry name" value="GlmS"/>
    <property type="match status" value="1"/>
</dbReference>
<dbReference type="RefSeq" id="WP_254010627.1">
    <property type="nucleotide sequence ID" value="NZ_JAMZMM010000028.1"/>
</dbReference>
<accession>A0AAE3KMN2</accession>
<dbReference type="CDD" id="cd05008">
    <property type="entry name" value="SIS_GlmS_GlmD_1"/>
    <property type="match status" value="1"/>
</dbReference>
<comment type="subcellular location">
    <subcellularLocation>
        <location evidence="8">Cytoplasm</location>
    </subcellularLocation>
</comment>
<feature type="region of interest" description="Disordered" evidence="9">
    <location>
        <begin position="334"/>
        <end position="365"/>
    </location>
</feature>
<dbReference type="CDD" id="cd05009">
    <property type="entry name" value="SIS_GlmS_GlmD_2"/>
    <property type="match status" value="1"/>
</dbReference>
<dbReference type="InterPro" id="IPR047084">
    <property type="entry name" value="GFAT_N"/>
</dbReference>
<dbReference type="NCBIfam" id="NF001484">
    <property type="entry name" value="PRK00331.1"/>
    <property type="match status" value="1"/>
</dbReference>
<dbReference type="PROSITE" id="PS51278">
    <property type="entry name" value="GATASE_TYPE_2"/>
    <property type="match status" value="1"/>
</dbReference>
<dbReference type="Pfam" id="PF13522">
    <property type="entry name" value="GATase_6"/>
    <property type="match status" value="1"/>
</dbReference>
<dbReference type="GO" id="GO:0046349">
    <property type="term" value="P:amino sugar biosynthetic process"/>
    <property type="evidence" value="ECO:0007669"/>
    <property type="project" value="UniProtKB-ARBA"/>
</dbReference>